<evidence type="ECO:0000256" key="5">
    <source>
        <dbReference type="SAM" id="Phobius"/>
    </source>
</evidence>
<evidence type="ECO:0000256" key="3">
    <source>
        <dbReference type="ARBA" id="ARBA00022989"/>
    </source>
</evidence>
<evidence type="ECO:0000256" key="2">
    <source>
        <dbReference type="ARBA" id="ARBA00022692"/>
    </source>
</evidence>
<feature type="transmembrane region" description="Helical" evidence="5">
    <location>
        <begin position="136"/>
        <end position="158"/>
    </location>
</feature>
<keyword evidence="7" id="KW-1185">Reference proteome</keyword>
<accession>A0A1B7T8H4</accession>
<evidence type="ECO:0000256" key="1">
    <source>
        <dbReference type="ARBA" id="ARBA00004141"/>
    </source>
</evidence>
<feature type="non-terminal residue" evidence="6">
    <location>
        <position position="161"/>
    </location>
</feature>
<dbReference type="GO" id="GO:0005886">
    <property type="term" value="C:plasma membrane"/>
    <property type="evidence" value="ECO:0007669"/>
    <property type="project" value="TreeGrafter"/>
</dbReference>
<organism evidence="6 7">
    <name type="scientific">Hanseniaspora valbyensis NRRL Y-1626</name>
    <dbReference type="NCBI Taxonomy" id="766949"/>
    <lineage>
        <taxon>Eukaryota</taxon>
        <taxon>Fungi</taxon>
        <taxon>Dikarya</taxon>
        <taxon>Ascomycota</taxon>
        <taxon>Saccharomycotina</taxon>
        <taxon>Saccharomycetes</taxon>
        <taxon>Saccharomycodales</taxon>
        <taxon>Saccharomycodaceae</taxon>
        <taxon>Hanseniaspora</taxon>
    </lineage>
</organism>
<evidence type="ECO:0000256" key="4">
    <source>
        <dbReference type="ARBA" id="ARBA00023136"/>
    </source>
</evidence>
<dbReference type="PANTHER" id="PTHR11706:SF101">
    <property type="entry name" value="MANGANESE TRANSPORTER SMF1"/>
    <property type="match status" value="1"/>
</dbReference>
<proteinExistence type="predicted"/>
<evidence type="ECO:0000313" key="6">
    <source>
        <dbReference type="EMBL" id="OBA25022.1"/>
    </source>
</evidence>
<feature type="transmembrane region" description="Helical" evidence="5">
    <location>
        <begin position="96"/>
        <end position="116"/>
    </location>
</feature>
<dbReference type="InterPro" id="IPR001046">
    <property type="entry name" value="NRAMP_fam"/>
</dbReference>
<sequence>MLISISKDAEPTKLEKYVTKKYDALGSAINSGSSKIASKFQFVNDYLDRHLALKNYLAVTLRYFPTNALTLSSAFFDPGNISEGISAGATFQYQMLFAVFISNVFAMVLQALCVKLGLVTQMDLAECCKKYIKNKYVVWFLFFCGEVSIVFTDIGEIIGAS</sequence>
<dbReference type="GO" id="GO:0034755">
    <property type="term" value="P:iron ion transmembrane transport"/>
    <property type="evidence" value="ECO:0007669"/>
    <property type="project" value="TreeGrafter"/>
</dbReference>
<dbReference type="PANTHER" id="PTHR11706">
    <property type="entry name" value="SOLUTE CARRIER PROTEIN FAMILY 11 MEMBER"/>
    <property type="match status" value="1"/>
</dbReference>
<dbReference type="OrthoDB" id="409173at2759"/>
<protein>
    <submittedName>
        <fullName evidence="6">Nramp-domain-containing protein</fullName>
    </submittedName>
</protein>
<keyword evidence="3 5" id="KW-1133">Transmembrane helix</keyword>
<evidence type="ECO:0000313" key="7">
    <source>
        <dbReference type="Proteomes" id="UP000092321"/>
    </source>
</evidence>
<comment type="subcellular location">
    <subcellularLocation>
        <location evidence="1">Membrane</location>
        <topology evidence="1">Multi-pass membrane protein</topology>
    </subcellularLocation>
</comment>
<dbReference type="Pfam" id="PF01566">
    <property type="entry name" value="Nramp"/>
    <property type="match status" value="1"/>
</dbReference>
<keyword evidence="2 5" id="KW-0812">Transmembrane</keyword>
<dbReference type="AlphaFoldDB" id="A0A1B7T8H4"/>
<keyword evidence="4 5" id="KW-0472">Membrane</keyword>
<dbReference type="EMBL" id="LXPE01000286">
    <property type="protein sequence ID" value="OBA25022.1"/>
    <property type="molecule type" value="Genomic_DNA"/>
</dbReference>
<name>A0A1B7T8H4_9ASCO</name>
<gene>
    <name evidence="6" type="ORF">HANVADRAFT_90991</name>
</gene>
<dbReference type="GO" id="GO:0030026">
    <property type="term" value="P:intracellular manganese ion homeostasis"/>
    <property type="evidence" value="ECO:0007669"/>
    <property type="project" value="TreeGrafter"/>
</dbReference>
<comment type="caution">
    <text evidence="6">The sequence shown here is derived from an EMBL/GenBank/DDBJ whole genome shotgun (WGS) entry which is preliminary data.</text>
</comment>
<dbReference type="GO" id="GO:0015086">
    <property type="term" value="F:cadmium ion transmembrane transporter activity"/>
    <property type="evidence" value="ECO:0007669"/>
    <property type="project" value="TreeGrafter"/>
</dbReference>
<reference evidence="7" key="1">
    <citation type="journal article" date="2016" name="Proc. Natl. Acad. Sci. U.S.A.">
        <title>Comparative genomics of biotechnologically important yeasts.</title>
        <authorList>
            <person name="Riley R."/>
            <person name="Haridas S."/>
            <person name="Wolfe K.H."/>
            <person name="Lopes M.R."/>
            <person name="Hittinger C.T."/>
            <person name="Goeker M."/>
            <person name="Salamov A.A."/>
            <person name="Wisecaver J.H."/>
            <person name="Long T.M."/>
            <person name="Calvey C.H."/>
            <person name="Aerts A.L."/>
            <person name="Barry K.W."/>
            <person name="Choi C."/>
            <person name="Clum A."/>
            <person name="Coughlan A.Y."/>
            <person name="Deshpande S."/>
            <person name="Douglass A.P."/>
            <person name="Hanson S.J."/>
            <person name="Klenk H.-P."/>
            <person name="LaButti K.M."/>
            <person name="Lapidus A."/>
            <person name="Lindquist E.A."/>
            <person name="Lipzen A.M."/>
            <person name="Meier-Kolthoff J.P."/>
            <person name="Ohm R.A."/>
            <person name="Otillar R.P."/>
            <person name="Pangilinan J.L."/>
            <person name="Peng Y."/>
            <person name="Rokas A."/>
            <person name="Rosa C.A."/>
            <person name="Scheuner C."/>
            <person name="Sibirny A.A."/>
            <person name="Slot J.C."/>
            <person name="Stielow J.B."/>
            <person name="Sun H."/>
            <person name="Kurtzman C.P."/>
            <person name="Blackwell M."/>
            <person name="Grigoriev I.V."/>
            <person name="Jeffries T.W."/>
        </authorList>
    </citation>
    <scope>NUCLEOTIDE SEQUENCE [LARGE SCALE GENOMIC DNA]</scope>
    <source>
        <strain evidence="7">NRRL Y-1626</strain>
    </source>
</reference>
<dbReference type="GO" id="GO:0005384">
    <property type="term" value="F:manganese ion transmembrane transporter activity"/>
    <property type="evidence" value="ECO:0007669"/>
    <property type="project" value="TreeGrafter"/>
</dbReference>
<dbReference type="Proteomes" id="UP000092321">
    <property type="component" value="Unassembled WGS sequence"/>
</dbReference>